<dbReference type="InterPro" id="IPR027417">
    <property type="entry name" value="P-loop_NTPase"/>
</dbReference>
<dbReference type="Pfam" id="PF03567">
    <property type="entry name" value="Sulfotransfer_2"/>
    <property type="match status" value="1"/>
</dbReference>
<name>A0ABR1FHB1_AURAN</name>
<evidence type="ECO:0000313" key="2">
    <source>
        <dbReference type="Proteomes" id="UP001363151"/>
    </source>
</evidence>
<dbReference type="PANTHER" id="PTHR12137:SF54">
    <property type="entry name" value="CARBOHYDRATE SULFOTRANSFERASE"/>
    <property type="match status" value="1"/>
</dbReference>
<dbReference type="GO" id="GO:0008146">
    <property type="term" value="F:sulfotransferase activity"/>
    <property type="evidence" value="ECO:0007669"/>
    <property type="project" value="InterPro"/>
</dbReference>
<dbReference type="GO" id="GO:0000139">
    <property type="term" value="C:Golgi membrane"/>
    <property type="evidence" value="ECO:0007669"/>
    <property type="project" value="UniProtKB-SubCell"/>
</dbReference>
<keyword evidence="2" id="KW-1185">Reference proteome</keyword>
<dbReference type="EMBL" id="JBBJCI010000423">
    <property type="protein sequence ID" value="KAK7230778.1"/>
    <property type="molecule type" value="Genomic_DNA"/>
</dbReference>
<gene>
    <name evidence="1" type="primary">CHST10</name>
    <name evidence="1" type="ORF">SO694_00075019</name>
</gene>
<comment type="caution">
    <text evidence="1">The sequence shown here is derived from an EMBL/GenBank/DDBJ whole genome shotgun (WGS) entry which is preliminary data.</text>
</comment>
<organism evidence="1 2">
    <name type="scientific">Aureococcus anophagefferens</name>
    <name type="common">Harmful bloom alga</name>
    <dbReference type="NCBI Taxonomy" id="44056"/>
    <lineage>
        <taxon>Eukaryota</taxon>
        <taxon>Sar</taxon>
        <taxon>Stramenopiles</taxon>
        <taxon>Ochrophyta</taxon>
        <taxon>Pelagophyceae</taxon>
        <taxon>Pelagomonadales</taxon>
        <taxon>Pelagomonadaceae</taxon>
        <taxon>Aureococcus</taxon>
    </lineage>
</organism>
<protein>
    <submittedName>
        <fullName evidence="1">Chondroitin 4-sulfotransferase</fullName>
    </submittedName>
</protein>
<accession>A0ABR1FHB1</accession>
<evidence type="ECO:0000313" key="1">
    <source>
        <dbReference type="EMBL" id="KAK7230778.1"/>
    </source>
</evidence>
<dbReference type="InterPro" id="IPR018011">
    <property type="entry name" value="Carb_sulfotrans_8-10"/>
</dbReference>
<dbReference type="KEGG" id="aaf:AURANDRAFT_63102"/>
<dbReference type="InterPro" id="IPR005331">
    <property type="entry name" value="Sulfotransferase"/>
</dbReference>
<sequence>MPSIRLLAAALASARANYTLPRLHPRAPLSYREQELRYAQHHMYVDVKHKLLYCAVPKVACTEFMRLFFRLKGENQNQRWKGDPHFRQDKPLFNKIMNVTTATALMNDPTWTKFAFWRDPAERLLSAYLDKFANGKRYSTGSYAVRIFKDKHMNFSGFVDRIASKNRVRGKPDGLHPNTNPHWRPQRFMCNMEKFLPAYNFVGSFDHLGDHAEKLLRALGLWEAYGAAGWTKALKRTVVDKIKGAVGGGDDGGRMFQKNAAWHQTTKMKPENHDLYTPELLAKVRRAYAMDYEMFDAVGFGGDEPASGANWGDAKYAGRQTMGGFDRAFKDDHGVRAWS</sequence>
<proteinExistence type="predicted"/>
<dbReference type="Proteomes" id="UP001363151">
    <property type="component" value="Unassembled WGS sequence"/>
</dbReference>
<reference evidence="1 2" key="1">
    <citation type="submission" date="2024-03" db="EMBL/GenBank/DDBJ databases">
        <title>Aureococcus anophagefferens CCMP1851 and Kratosvirus quantuckense: Draft genome of a second virus-susceptible host strain in the model system.</title>
        <authorList>
            <person name="Chase E."/>
            <person name="Truchon A.R."/>
            <person name="Schepens W."/>
            <person name="Wilhelm S.W."/>
        </authorList>
    </citation>
    <scope>NUCLEOTIDE SEQUENCE [LARGE SCALE GENOMIC DNA]</scope>
    <source>
        <strain evidence="1 2">CCMP1851</strain>
    </source>
</reference>
<dbReference type="GO" id="GO:0016051">
    <property type="term" value="P:carbohydrate biosynthetic process"/>
    <property type="evidence" value="ECO:0007669"/>
    <property type="project" value="InterPro"/>
</dbReference>
<dbReference type="PANTHER" id="PTHR12137">
    <property type="entry name" value="CARBOHYDRATE SULFOTRANSFERASE"/>
    <property type="match status" value="1"/>
</dbReference>
<dbReference type="Gene3D" id="3.40.50.300">
    <property type="entry name" value="P-loop containing nucleotide triphosphate hydrolases"/>
    <property type="match status" value="1"/>
</dbReference>